<dbReference type="AlphaFoldDB" id="A0A8X6YDR7"/>
<dbReference type="Proteomes" id="UP000886998">
    <property type="component" value="Unassembled WGS sequence"/>
</dbReference>
<evidence type="ECO:0000313" key="3">
    <source>
        <dbReference type="Proteomes" id="UP000886998"/>
    </source>
</evidence>
<comment type="caution">
    <text evidence="2">The sequence shown here is derived from an EMBL/GenBank/DDBJ whole genome shotgun (WGS) entry which is preliminary data.</text>
</comment>
<feature type="region of interest" description="Disordered" evidence="1">
    <location>
        <begin position="1"/>
        <end position="21"/>
    </location>
</feature>
<feature type="non-terminal residue" evidence="2">
    <location>
        <position position="66"/>
    </location>
</feature>
<protein>
    <submittedName>
        <fullName evidence="2">Uncharacterized protein</fullName>
    </submittedName>
</protein>
<dbReference type="EMBL" id="BMAV01017708">
    <property type="protein sequence ID" value="GFY69564.1"/>
    <property type="molecule type" value="Genomic_DNA"/>
</dbReference>
<evidence type="ECO:0000313" key="2">
    <source>
        <dbReference type="EMBL" id="GFY69564.1"/>
    </source>
</evidence>
<proteinExistence type="predicted"/>
<name>A0A8X6YDR7_9ARAC</name>
<reference evidence="2" key="1">
    <citation type="submission" date="2020-08" db="EMBL/GenBank/DDBJ databases">
        <title>Multicomponent nature underlies the extraordinary mechanical properties of spider dragline silk.</title>
        <authorList>
            <person name="Kono N."/>
            <person name="Nakamura H."/>
            <person name="Mori M."/>
            <person name="Yoshida Y."/>
            <person name="Ohtoshi R."/>
            <person name="Malay A.D."/>
            <person name="Moran D.A.P."/>
            <person name="Tomita M."/>
            <person name="Numata K."/>
            <person name="Arakawa K."/>
        </authorList>
    </citation>
    <scope>NUCLEOTIDE SEQUENCE</scope>
</reference>
<gene>
    <name evidence="2" type="ORF">TNIN_402911</name>
</gene>
<evidence type="ECO:0000256" key="1">
    <source>
        <dbReference type="SAM" id="MobiDB-lite"/>
    </source>
</evidence>
<sequence length="66" mass="7673">MDKSPKGFQNPETTQNLSQESGFEHEYLHRSGTYGHLYVVCRRDYWVPTLDRKAWEIVPKGKSDTG</sequence>
<keyword evidence="3" id="KW-1185">Reference proteome</keyword>
<accession>A0A8X6YDR7</accession>
<organism evidence="2 3">
    <name type="scientific">Trichonephila inaurata madagascariensis</name>
    <dbReference type="NCBI Taxonomy" id="2747483"/>
    <lineage>
        <taxon>Eukaryota</taxon>
        <taxon>Metazoa</taxon>
        <taxon>Ecdysozoa</taxon>
        <taxon>Arthropoda</taxon>
        <taxon>Chelicerata</taxon>
        <taxon>Arachnida</taxon>
        <taxon>Araneae</taxon>
        <taxon>Araneomorphae</taxon>
        <taxon>Entelegynae</taxon>
        <taxon>Araneoidea</taxon>
        <taxon>Nephilidae</taxon>
        <taxon>Trichonephila</taxon>
        <taxon>Trichonephila inaurata</taxon>
    </lineage>
</organism>
<feature type="compositionally biased region" description="Polar residues" evidence="1">
    <location>
        <begin position="10"/>
        <end position="21"/>
    </location>
</feature>